<dbReference type="PROSITE" id="PS51371">
    <property type="entry name" value="CBS"/>
    <property type="match status" value="1"/>
</dbReference>
<keyword evidence="7" id="KW-0677">Repeat</keyword>
<dbReference type="InterPro" id="IPR008915">
    <property type="entry name" value="Peptidase_M50"/>
</dbReference>
<dbReference type="EMBL" id="JAFBCF010000001">
    <property type="protein sequence ID" value="MBM7799825.1"/>
    <property type="molecule type" value="Genomic_DNA"/>
</dbReference>
<accession>A0ABS2RLE0</accession>
<keyword evidence="9 14" id="KW-0862">Zinc</keyword>
<evidence type="ECO:0000256" key="1">
    <source>
        <dbReference type="ARBA" id="ARBA00004651"/>
    </source>
</evidence>
<dbReference type="Pfam" id="PF02163">
    <property type="entry name" value="Peptidase_M50"/>
    <property type="match status" value="2"/>
</dbReference>
<keyword evidence="11 14" id="KW-0482">Metalloprotease</keyword>
<dbReference type="Pfam" id="PF00571">
    <property type="entry name" value="CBS"/>
    <property type="match status" value="2"/>
</dbReference>
<evidence type="ECO:0000259" key="16">
    <source>
        <dbReference type="PROSITE" id="PS51371"/>
    </source>
</evidence>
<evidence type="ECO:0000256" key="14">
    <source>
        <dbReference type="PIRNR" id="PIRNR006404"/>
    </source>
</evidence>
<dbReference type="InterPro" id="IPR016483">
    <property type="entry name" value="UCP006404_Pept_M50_CBS"/>
</dbReference>
<keyword evidence="4 14" id="KW-0645">Protease</keyword>
<evidence type="ECO:0000256" key="8">
    <source>
        <dbReference type="ARBA" id="ARBA00022801"/>
    </source>
</evidence>
<evidence type="ECO:0000256" key="2">
    <source>
        <dbReference type="ARBA" id="ARBA00007931"/>
    </source>
</evidence>
<dbReference type="PIRSF" id="PIRSF006404">
    <property type="entry name" value="UCP006404_Pept_M50_CBS"/>
    <property type="match status" value="1"/>
</dbReference>
<protein>
    <recommendedName>
        <fullName evidence="14">Zinc metalloprotease</fullName>
    </recommendedName>
</protein>
<dbReference type="Proteomes" id="UP000704762">
    <property type="component" value="Unassembled WGS sequence"/>
</dbReference>
<keyword evidence="10 14" id="KW-1133">Transmembrane helix</keyword>
<keyword evidence="5 14" id="KW-0812">Transmembrane</keyword>
<evidence type="ECO:0000256" key="11">
    <source>
        <dbReference type="ARBA" id="ARBA00023049"/>
    </source>
</evidence>
<keyword evidence="13 14" id="KW-0472">Membrane</keyword>
<evidence type="ECO:0000256" key="7">
    <source>
        <dbReference type="ARBA" id="ARBA00022737"/>
    </source>
</evidence>
<feature type="domain" description="CBS" evidence="16">
    <location>
        <begin position="255"/>
        <end position="312"/>
    </location>
</feature>
<evidence type="ECO:0000256" key="6">
    <source>
        <dbReference type="ARBA" id="ARBA00022723"/>
    </source>
</evidence>
<dbReference type="GO" id="GO:0006508">
    <property type="term" value="P:proteolysis"/>
    <property type="evidence" value="ECO:0007669"/>
    <property type="project" value="UniProtKB-KW"/>
</dbReference>
<dbReference type="PANTHER" id="PTHR39188:SF3">
    <property type="entry name" value="STAGE IV SPORULATION PROTEIN FB"/>
    <property type="match status" value="1"/>
</dbReference>
<feature type="transmembrane region" description="Helical" evidence="14">
    <location>
        <begin position="50"/>
        <end position="70"/>
    </location>
</feature>
<comment type="subcellular location">
    <subcellularLocation>
        <location evidence="1 14">Cell membrane</location>
        <topology evidence="1 14">Multi-pass membrane protein</topology>
    </subcellularLocation>
</comment>
<comment type="caution">
    <text evidence="17">The sequence shown here is derived from an EMBL/GenBank/DDBJ whole genome shotgun (WGS) entry which is preliminary data.</text>
</comment>
<dbReference type="InterPro" id="IPR046342">
    <property type="entry name" value="CBS_dom_sf"/>
</dbReference>
<proteinExistence type="inferred from homology"/>
<feature type="transmembrane region" description="Helical" evidence="14">
    <location>
        <begin position="112"/>
        <end position="136"/>
    </location>
</feature>
<evidence type="ECO:0000313" key="18">
    <source>
        <dbReference type="Proteomes" id="UP000704762"/>
    </source>
</evidence>
<evidence type="ECO:0000256" key="10">
    <source>
        <dbReference type="ARBA" id="ARBA00022989"/>
    </source>
</evidence>
<keyword evidence="6 14" id="KW-0479">Metal-binding</keyword>
<name>A0ABS2RLE0_9ACTN</name>
<gene>
    <name evidence="17" type="ORF">JOE57_002746</name>
</gene>
<sequence>MVDMRGTFGIGRIAGVAIRIHWSVAVIFALIAWSLATVTFPGYYPKEPRWMHIVAGLTAAVVFLLGLLAHELSHAVVARRNGVEVDNITLWLLGGVAQLRGKAGDPGSELRIAGVGPLVSVLIGLAFGLGTLLLSVAGVSGLLVGAFAWLAGINLLLAVFNAIPAAPLDGGRLLHAALWKWRGDYVWAAVAAARAGRVLGFILVLLGLGLFLQTGILSSLWSVLLGWFLARAASAEEQQVLLDDALQTVRVRDVMSPEPETVPADITVAALIDEYLFQRRHSSFPLVDQDGRLVGLITLRRIKEVPVALRSTTRARDIACPATEVVTTAPDEPLPELIPRLGLSADGRALVLQAGELVGIVSPSDVSQAAQRAMARSHPASLLRRF</sequence>
<keyword evidence="8 14" id="KW-0378">Hydrolase</keyword>
<dbReference type="CDD" id="cd06164">
    <property type="entry name" value="S2P-M50_SpoIVFB_CBS"/>
    <property type="match status" value="1"/>
</dbReference>
<feature type="transmembrane region" description="Helical" evidence="14">
    <location>
        <begin position="142"/>
        <end position="164"/>
    </location>
</feature>
<dbReference type="SMART" id="SM00116">
    <property type="entry name" value="CBS"/>
    <property type="match status" value="2"/>
</dbReference>
<organism evidence="17 18">
    <name type="scientific">Microlunatus panaciterrae</name>
    <dbReference type="NCBI Taxonomy" id="400768"/>
    <lineage>
        <taxon>Bacteria</taxon>
        <taxon>Bacillati</taxon>
        <taxon>Actinomycetota</taxon>
        <taxon>Actinomycetes</taxon>
        <taxon>Propionibacteriales</taxon>
        <taxon>Propionibacteriaceae</taxon>
        <taxon>Microlunatus</taxon>
    </lineage>
</organism>
<evidence type="ECO:0000313" key="17">
    <source>
        <dbReference type="EMBL" id="MBM7799825.1"/>
    </source>
</evidence>
<reference evidence="17 18" key="1">
    <citation type="submission" date="2021-01" db="EMBL/GenBank/DDBJ databases">
        <title>Sequencing the genomes of 1000 actinobacteria strains.</title>
        <authorList>
            <person name="Klenk H.-P."/>
        </authorList>
    </citation>
    <scope>NUCLEOTIDE SEQUENCE [LARGE SCALE GENOMIC DNA]</scope>
    <source>
        <strain evidence="17 18">DSM 18662</strain>
    </source>
</reference>
<evidence type="ECO:0000256" key="5">
    <source>
        <dbReference type="ARBA" id="ARBA00022692"/>
    </source>
</evidence>
<comment type="cofactor">
    <cofactor evidence="14">
        <name>Zn(2+)</name>
        <dbReference type="ChEBI" id="CHEBI:29105"/>
    </cofactor>
    <text evidence="14">Binds 1 zinc ion per subunit.</text>
</comment>
<feature type="transmembrane region" description="Helical" evidence="14">
    <location>
        <begin position="20"/>
        <end position="44"/>
    </location>
</feature>
<evidence type="ECO:0000256" key="9">
    <source>
        <dbReference type="ARBA" id="ARBA00022833"/>
    </source>
</evidence>
<evidence type="ECO:0000256" key="3">
    <source>
        <dbReference type="ARBA" id="ARBA00022475"/>
    </source>
</evidence>
<feature type="transmembrane region" description="Helical" evidence="14">
    <location>
        <begin position="210"/>
        <end position="230"/>
    </location>
</feature>
<dbReference type="InterPro" id="IPR000644">
    <property type="entry name" value="CBS_dom"/>
</dbReference>
<dbReference type="Gene3D" id="3.10.580.10">
    <property type="entry name" value="CBS-domain"/>
    <property type="match status" value="1"/>
</dbReference>
<keyword evidence="18" id="KW-1185">Reference proteome</keyword>
<evidence type="ECO:0000256" key="12">
    <source>
        <dbReference type="ARBA" id="ARBA00023122"/>
    </source>
</evidence>
<dbReference type="GO" id="GO:0008233">
    <property type="term" value="F:peptidase activity"/>
    <property type="evidence" value="ECO:0007669"/>
    <property type="project" value="UniProtKB-KW"/>
</dbReference>
<evidence type="ECO:0000256" key="13">
    <source>
        <dbReference type="ARBA" id="ARBA00023136"/>
    </source>
</evidence>
<dbReference type="SUPFAM" id="SSF54631">
    <property type="entry name" value="CBS-domain pair"/>
    <property type="match status" value="1"/>
</dbReference>
<dbReference type="PANTHER" id="PTHR39188">
    <property type="entry name" value="MEMBRANE-ASSOCIATED ZINC METALLOPROTEASE M50B"/>
    <property type="match status" value="1"/>
</dbReference>
<comment type="similarity">
    <text evidence="2 14">Belongs to the peptidase M50B family.</text>
</comment>
<evidence type="ECO:0000256" key="4">
    <source>
        <dbReference type="ARBA" id="ARBA00022670"/>
    </source>
</evidence>
<evidence type="ECO:0000256" key="15">
    <source>
        <dbReference type="PROSITE-ProRule" id="PRU00703"/>
    </source>
</evidence>
<keyword evidence="12 15" id="KW-0129">CBS domain</keyword>
<keyword evidence="3 14" id="KW-1003">Cell membrane</keyword>